<dbReference type="VEuPathDB" id="PiroplasmaDB:BOVATA_005520"/>
<dbReference type="AlphaFoldDB" id="A0A2H6K7X5"/>
<keyword evidence="1" id="KW-0946">Virion</keyword>
<dbReference type="Proteomes" id="UP000236319">
    <property type="component" value="Unassembled WGS sequence"/>
</dbReference>
<accession>A0A2H6K7X5</accession>
<name>A0A2H6K7X5_9APIC</name>
<dbReference type="GeneID" id="39872829"/>
<keyword evidence="1" id="KW-0167">Capsid protein</keyword>
<organism evidence="1 2">
    <name type="scientific">Babesia ovata</name>
    <dbReference type="NCBI Taxonomy" id="189622"/>
    <lineage>
        <taxon>Eukaryota</taxon>
        <taxon>Sar</taxon>
        <taxon>Alveolata</taxon>
        <taxon>Apicomplexa</taxon>
        <taxon>Aconoidasida</taxon>
        <taxon>Piroplasmida</taxon>
        <taxon>Babesiidae</taxon>
        <taxon>Babesia</taxon>
    </lineage>
</organism>
<evidence type="ECO:0000313" key="2">
    <source>
        <dbReference type="Proteomes" id="UP000236319"/>
    </source>
</evidence>
<gene>
    <name evidence="1" type="ORF">BOVATA_005520</name>
</gene>
<proteinExistence type="predicted"/>
<sequence>MRWLADCRVQKLSYVVGTGHLPDYCAVLHVPKMLTRFQRILVVRHDERRAVLEIYPHKVVNGNTAINGGYGMDNRRVVRHGSAIVRRGLIDQQQTACSPVEEKSSER</sequence>
<reference evidence="1 2" key="1">
    <citation type="journal article" date="2017" name="BMC Genomics">
        <title>Whole-genome assembly of Babesia ovata and comparative genomics between closely related pathogens.</title>
        <authorList>
            <person name="Yamagishi J."/>
            <person name="Asada M."/>
            <person name="Hakimi H."/>
            <person name="Tanaka T.Q."/>
            <person name="Sugimoto C."/>
            <person name="Kawazu S."/>
        </authorList>
    </citation>
    <scope>NUCLEOTIDE SEQUENCE [LARGE SCALE GENOMIC DNA]</scope>
    <source>
        <strain evidence="1 2">Miyake</strain>
    </source>
</reference>
<dbReference type="RefSeq" id="XP_028865302.1">
    <property type="nucleotide sequence ID" value="XM_029009469.1"/>
</dbReference>
<evidence type="ECO:0000313" key="1">
    <source>
        <dbReference type="EMBL" id="GBE59059.1"/>
    </source>
</evidence>
<protein>
    <submittedName>
        <fullName evidence="1">Spore coat protein, putative</fullName>
    </submittedName>
</protein>
<keyword evidence="2" id="KW-1185">Reference proteome</keyword>
<comment type="caution">
    <text evidence="1">The sequence shown here is derived from an EMBL/GenBank/DDBJ whole genome shotgun (WGS) entry which is preliminary data.</text>
</comment>
<dbReference type="EMBL" id="BDSA01000001">
    <property type="protein sequence ID" value="GBE59059.1"/>
    <property type="molecule type" value="Genomic_DNA"/>
</dbReference>